<proteinExistence type="predicted"/>
<reference evidence="2" key="1">
    <citation type="journal article" date="2012" name="Nat. Biotechnol.">
        <title>Reference genome sequence of the model plant Setaria.</title>
        <authorList>
            <person name="Bennetzen J.L."/>
            <person name="Schmutz J."/>
            <person name="Wang H."/>
            <person name="Percifield R."/>
            <person name="Hawkins J."/>
            <person name="Pontaroli A.C."/>
            <person name="Estep M."/>
            <person name="Feng L."/>
            <person name="Vaughn J.N."/>
            <person name="Grimwood J."/>
            <person name="Jenkins J."/>
            <person name="Barry K."/>
            <person name="Lindquist E."/>
            <person name="Hellsten U."/>
            <person name="Deshpande S."/>
            <person name="Wang X."/>
            <person name="Wu X."/>
            <person name="Mitros T."/>
            <person name="Triplett J."/>
            <person name="Yang X."/>
            <person name="Ye C.Y."/>
            <person name="Mauro-Herrera M."/>
            <person name="Wang L."/>
            <person name="Li P."/>
            <person name="Sharma M."/>
            <person name="Sharma R."/>
            <person name="Ronald P.C."/>
            <person name="Panaud O."/>
            <person name="Kellogg E.A."/>
            <person name="Brutnell T.P."/>
            <person name="Doust A.N."/>
            <person name="Tuskan G.A."/>
            <person name="Rokhsar D."/>
            <person name="Devos K.M."/>
        </authorList>
    </citation>
    <scope>NUCLEOTIDE SEQUENCE [LARGE SCALE GENOMIC DNA]</scope>
    <source>
        <strain evidence="2">cv. Yugu1</strain>
    </source>
</reference>
<dbReference type="InParanoid" id="K3Y4K1"/>
<dbReference type="HOGENOM" id="CLU_3411204_0_0_1"/>
<name>K3Y4K1_SETIT</name>
<dbReference type="Proteomes" id="UP000004995">
    <property type="component" value="Unassembled WGS sequence"/>
</dbReference>
<keyword evidence="2" id="KW-1185">Reference proteome</keyword>
<evidence type="ECO:0000313" key="1">
    <source>
        <dbReference type="EnsemblPlants" id="KQL11512"/>
    </source>
</evidence>
<dbReference type="EMBL" id="AGNK02002619">
    <property type="status" value="NOT_ANNOTATED_CDS"/>
    <property type="molecule type" value="Genomic_DNA"/>
</dbReference>
<sequence>MLILYMSPISEAMCNSMQLNHELNAKTII</sequence>
<evidence type="ECO:0000313" key="2">
    <source>
        <dbReference type="Proteomes" id="UP000004995"/>
    </source>
</evidence>
<dbReference type="Gramene" id="KQL11512">
    <property type="protein sequence ID" value="KQL11512"/>
    <property type="gene ID" value="SETIT_009139mg"/>
</dbReference>
<organism evidence="1 2">
    <name type="scientific">Setaria italica</name>
    <name type="common">Foxtail millet</name>
    <name type="synonym">Panicum italicum</name>
    <dbReference type="NCBI Taxonomy" id="4555"/>
    <lineage>
        <taxon>Eukaryota</taxon>
        <taxon>Viridiplantae</taxon>
        <taxon>Streptophyta</taxon>
        <taxon>Embryophyta</taxon>
        <taxon>Tracheophyta</taxon>
        <taxon>Spermatophyta</taxon>
        <taxon>Magnoliopsida</taxon>
        <taxon>Liliopsida</taxon>
        <taxon>Poales</taxon>
        <taxon>Poaceae</taxon>
        <taxon>PACMAD clade</taxon>
        <taxon>Panicoideae</taxon>
        <taxon>Panicodae</taxon>
        <taxon>Paniceae</taxon>
        <taxon>Cenchrinae</taxon>
        <taxon>Setaria</taxon>
    </lineage>
</organism>
<accession>K3Y4K1</accession>
<reference evidence="1" key="2">
    <citation type="submission" date="2018-08" db="UniProtKB">
        <authorList>
            <consortium name="EnsemblPlants"/>
        </authorList>
    </citation>
    <scope>IDENTIFICATION</scope>
    <source>
        <strain evidence="1">Yugu1</strain>
    </source>
</reference>
<protein>
    <submittedName>
        <fullName evidence="1">Uncharacterized protein</fullName>
    </submittedName>
</protein>
<dbReference type="EnsemblPlants" id="KQL11512">
    <property type="protein sequence ID" value="KQL11512"/>
    <property type="gene ID" value="SETIT_009139mg"/>
</dbReference>
<dbReference type="AlphaFoldDB" id="K3Y4K1"/>